<evidence type="ECO:0000256" key="1">
    <source>
        <dbReference type="SAM" id="MobiDB-lite"/>
    </source>
</evidence>
<feature type="region of interest" description="Disordered" evidence="1">
    <location>
        <begin position="191"/>
        <end position="230"/>
    </location>
</feature>
<protein>
    <submittedName>
        <fullName evidence="2">Uncharacterized protein</fullName>
    </submittedName>
</protein>
<name>A0A5M9JXY9_MONFR</name>
<feature type="compositionally biased region" description="Basic and acidic residues" evidence="1">
    <location>
        <begin position="278"/>
        <end position="302"/>
    </location>
</feature>
<evidence type="ECO:0000313" key="3">
    <source>
        <dbReference type="Proteomes" id="UP000322873"/>
    </source>
</evidence>
<feature type="compositionally biased region" description="Polar residues" evidence="1">
    <location>
        <begin position="191"/>
        <end position="214"/>
    </location>
</feature>
<reference evidence="2 3" key="1">
    <citation type="submission" date="2019-06" db="EMBL/GenBank/DDBJ databases">
        <title>Genome Sequence of the Brown Rot Fungal Pathogen Monilinia fructicola.</title>
        <authorList>
            <person name="De Miccolis Angelini R.M."/>
            <person name="Landi L."/>
            <person name="Abate D."/>
            <person name="Pollastro S."/>
            <person name="Romanazzi G."/>
            <person name="Faretra F."/>
        </authorList>
    </citation>
    <scope>NUCLEOTIDE SEQUENCE [LARGE SCALE GENOMIC DNA]</scope>
    <source>
        <strain evidence="2 3">Mfrc123</strain>
    </source>
</reference>
<organism evidence="2 3">
    <name type="scientific">Monilinia fructicola</name>
    <name type="common">Brown rot fungus</name>
    <name type="synonym">Ciboria fructicola</name>
    <dbReference type="NCBI Taxonomy" id="38448"/>
    <lineage>
        <taxon>Eukaryota</taxon>
        <taxon>Fungi</taxon>
        <taxon>Dikarya</taxon>
        <taxon>Ascomycota</taxon>
        <taxon>Pezizomycotina</taxon>
        <taxon>Leotiomycetes</taxon>
        <taxon>Helotiales</taxon>
        <taxon>Sclerotiniaceae</taxon>
        <taxon>Monilinia</taxon>
    </lineage>
</organism>
<feature type="compositionally biased region" description="Acidic residues" evidence="1">
    <location>
        <begin position="402"/>
        <end position="411"/>
    </location>
</feature>
<comment type="caution">
    <text evidence="2">The sequence shown here is derived from an EMBL/GenBank/DDBJ whole genome shotgun (WGS) entry which is preliminary data.</text>
</comment>
<feature type="region of interest" description="Disordered" evidence="1">
    <location>
        <begin position="108"/>
        <end position="155"/>
    </location>
</feature>
<keyword evidence="3" id="KW-1185">Reference proteome</keyword>
<dbReference type="Proteomes" id="UP000322873">
    <property type="component" value="Unassembled WGS sequence"/>
</dbReference>
<feature type="compositionally biased region" description="Basic and acidic residues" evidence="1">
    <location>
        <begin position="108"/>
        <end position="150"/>
    </location>
</feature>
<dbReference type="AlphaFoldDB" id="A0A5M9JXY9"/>
<evidence type="ECO:0000313" key="2">
    <source>
        <dbReference type="EMBL" id="KAA8574398.1"/>
    </source>
</evidence>
<feature type="region of interest" description="Disordered" evidence="1">
    <location>
        <begin position="262"/>
        <end position="421"/>
    </location>
</feature>
<gene>
    <name evidence="2" type="ORF">EYC84_005874</name>
</gene>
<feature type="compositionally biased region" description="Polar residues" evidence="1">
    <location>
        <begin position="263"/>
        <end position="275"/>
    </location>
</feature>
<dbReference type="EMBL" id="VICG01000003">
    <property type="protein sequence ID" value="KAA8574398.1"/>
    <property type="molecule type" value="Genomic_DNA"/>
</dbReference>
<dbReference type="VEuPathDB" id="FungiDB:MFRU_015g01280"/>
<proteinExistence type="predicted"/>
<sequence length="445" mass="49733">MLHTVCFDHIQHTIKQVDDKPCIKNRSGIYKTKTINGECSLKNGQVLGDGRAFHHGSSRVRNVWEFERDPDDPKSLWQRWERKKHDKAHHRSDSMDCNVSAGEDRMKLEADDDDGNSHGEGGKTVKDWPESTKKLKDSRFKVAEDTRKEQPAAGRKTVNHVLESPSSDGFSSDMDRTAVEESKIKVETNDTTLWSPTPSRSFSDSTIINTSTSVGKGHKRVNSRKDKDGMKFLERADIHRPPPPRTENFNFNPPFTGVHTYMSGVSHSRNGSGSAYTGDDHMDRGSPEPKGKKKAIRYDSYRPKYPTSPPDFNTSFYAGDAAHANDKKTKAKNFAGHSSSTNSGGYQGPSDFTERGGASTVRGLTGYASSGEESKGVFGNYAATDSYEREKKKVRVHRDESEERGENDEELMGMSREHGNDMMDEGAKQMVVDPLDIAEDIEMKE</sequence>
<accession>A0A5M9JXY9</accession>
<feature type="compositionally biased region" description="Basic and acidic residues" evidence="1">
    <location>
        <begin position="386"/>
        <end position="401"/>
    </location>
</feature>